<evidence type="ECO:0000313" key="5">
    <source>
        <dbReference type="EMBL" id="MBB2996354.1"/>
    </source>
</evidence>
<evidence type="ECO:0000259" key="4">
    <source>
        <dbReference type="PROSITE" id="PS50206"/>
    </source>
</evidence>
<dbReference type="InterPro" id="IPR001763">
    <property type="entry name" value="Rhodanese-like_dom"/>
</dbReference>
<keyword evidence="1 5" id="KW-0808">Transferase</keyword>
<dbReference type="InterPro" id="IPR045078">
    <property type="entry name" value="TST/MPST-like"/>
</dbReference>
<dbReference type="GO" id="GO:0016784">
    <property type="term" value="F:3-mercaptopyruvate sulfurtransferase activity"/>
    <property type="evidence" value="ECO:0007669"/>
    <property type="project" value="UniProtKB-EC"/>
</dbReference>
<dbReference type="CDD" id="cd01449">
    <property type="entry name" value="TST_Repeat_2"/>
    <property type="match status" value="1"/>
</dbReference>
<dbReference type="Pfam" id="PF00581">
    <property type="entry name" value="Rhodanese"/>
    <property type="match status" value="2"/>
</dbReference>
<evidence type="ECO:0000256" key="1">
    <source>
        <dbReference type="ARBA" id="ARBA00022679"/>
    </source>
</evidence>
<keyword evidence="2" id="KW-0677">Repeat</keyword>
<protein>
    <submittedName>
        <fullName evidence="5">Thiosulfate/3-mercaptopyruvate sulfurtransferase</fullName>
        <ecNumber evidence="5">2.8.1.1</ecNumber>
        <ecNumber evidence="5">2.8.1.2</ecNumber>
    </submittedName>
</protein>
<gene>
    <name evidence="5" type="ORF">E9229_002545</name>
</gene>
<dbReference type="CDD" id="cd01448">
    <property type="entry name" value="TST_Repeat_1"/>
    <property type="match status" value="1"/>
</dbReference>
<dbReference type="InterPro" id="IPR001307">
    <property type="entry name" value="Thiosulphate_STrfase_CS"/>
</dbReference>
<accession>A0A839QNK0</accession>
<dbReference type="SUPFAM" id="SSF52821">
    <property type="entry name" value="Rhodanese/Cell cycle control phosphatase"/>
    <property type="match status" value="2"/>
</dbReference>
<dbReference type="EC" id="2.8.1.2" evidence="5"/>
<dbReference type="Proteomes" id="UP000523000">
    <property type="component" value="Unassembled WGS sequence"/>
</dbReference>
<dbReference type="AlphaFoldDB" id="A0A839QNK0"/>
<dbReference type="PANTHER" id="PTHR11364:SF27">
    <property type="entry name" value="SULFURTRANSFERASE"/>
    <property type="match status" value="1"/>
</dbReference>
<dbReference type="PROSITE" id="PS00380">
    <property type="entry name" value="RHODANESE_1"/>
    <property type="match status" value="1"/>
</dbReference>
<feature type="domain" description="Rhodanese" evidence="4">
    <location>
        <begin position="167"/>
        <end position="279"/>
    </location>
</feature>
<keyword evidence="6" id="KW-1185">Reference proteome</keyword>
<dbReference type="EC" id="2.8.1.1" evidence="5"/>
<proteinExistence type="predicted"/>
<dbReference type="PANTHER" id="PTHR11364">
    <property type="entry name" value="THIOSULFATE SULFERTANSFERASE"/>
    <property type="match status" value="1"/>
</dbReference>
<feature type="domain" description="Rhodanese" evidence="4">
    <location>
        <begin position="18"/>
        <end position="136"/>
    </location>
</feature>
<evidence type="ECO:0000313" key="6">
    <source>
        <dbReference type="Proteomes" id="UP000523000"/>
    </source>
</evidence>
<dbReference type="Gene3D" id="3.40.250.10">
    <property type="entry name" value="Rhodanese-like domain"/>
    <property type="match status" value="2"/>
</dbReference>
<reference evidence="5 6" key="1">
    <citation type="submission" date="2020-08" db="EMBL/GenBank/DDBJ databases">
        <title>Sequencing the genomes of 1000 actinobacteria strains.</title>
        <authorList>
            <person name="Klenk H.-P."/>
        </authorList>
    </citation>
    <scope>NUCLEOTIDE SEQUENCE [LARGE SCALE GENOMIC DNA]</scope>
    <source>
        <strain evidence="5 6">DSM 22826</strain>
    </source>
</reference>
<dbReference type="SMART" id="SM00450">
    <property type="entry name" value="RHOD"/>
    <property type="match status" value="2"/>
</dbReference>
<evidence type="ECO:0000256" key="2">
    <source>
        <dbReference type="ARBA" id="ARBA00022737"/>
    </source>
</evidence>
<sequence length="293" mass="30164">MKQDQLIGAGELARLLETPARIVLLDVRWALGDPNGFEHYVAGHLPGAVFVDLDTELAGCASAAAGRHPLPDPGDFGRAVARWGIGCGDVVVAYDDWGSMAAARAWWLLRHAGIIGIRVLDGGLGAWKRAGLPLEAGKPGPVSPPADPVDVGWGQLPVLDIEAAAAFPGQGVLLDARPAERFRGEAEVLDPRPGHIPGARNAPALANLDAEGRFLPAAVLRDRYAGLGITPETGPVGSYCGSGITASHQLLALGIAGIQGVLYPGSWSQYAADPGRPAELGDPGGLASTGTKA</sequence>
<dbReference type="GO" id="GO:0004792">
    <property type="term" value="F:thiosulfate-cyanide sulfurtransferase activity"/>
    <property type="evidence" value="ECO:0007669"/>
    <property type="project" value="UniProtKB-EC"/>
</dbReference>
<comment type="caution">
    <text evidence="5">The sequence shown here is derived from an EMBL/GenBank/DDBJ whole genome shotgun (WGS) entry which is preliminary data.</text>
</comment>
<dbReference type="RefSeq" id="WP_221184452.1">
    <property type="nucleotide sequence ID" value="NZ_BAABGK010000012.1"/>
</dbReference>
<dbReference type="InterPro" id="IPR036873">
    <property type="entry name" value="Rhodanese-like_dom_sf"/>
</dbReference>
<dbReference type="EMBL" id="JACHVS010000001">
    <property type="protein sequence ID" value="MBB2996354.1"/>
    <property type="molecule type" value="Genomic_DNA"/>
</dbReference>
<dbReference type="PROSITE" id="PS50206">
    <property type="entry name" value="RHODANESE_3"/>
    <property type="match status" value="2"/>
</dbReference>
<feature type="region of interest" description="Disordered" evidence="3">
    <location>
        <begin position="274"/>
        <end position="293"/>
    </location>
</feature>
<organism evidence="5 6">
    <name type="scientific">Paeniglutamicibacter cryotolerans</name>
    <dbReference type="NCBI Taxonomy" id="670079"/>
    <lineage>
        <taxon>Bacteria</taxon>
        <taxon>Bacillati</taxon>
        <taxon>Actinomycetota</taxon>
        <taxon>Actinomycetes</taxon>
        <taxon>Micrococcales</taxon>
        <taxon>Micrococcaceae</taxon>
        <taxon>Paeniglutamicibacter</taxon>
    </lineage>
</organism>
<evidence type="ECO:0000256" key="3">
    <source>
        <dbReference type="SAM" id="MobiDB-lite"/>
    </source>
</evidence>
<keyword evidence="5" id="KW-0670">Pyruvate</keyword>
<name>A0A839QNK0_9MICC</name>